<keyword evidence="2" id="KW-1133">Transmembrane helix</keyword>
<evidence type="ECO:0000313" key="3">
    <source>
        <dbReference type="EMBL" id="KTB47041.1"/>
    </source>
</evidence>
<dbReference type="EMBL" id="LATX01000155">
    <property type="protein sequence ID" value="KTB47041.1"/>
    <property type="molecule type" value="Genomic_DNA"/>
</dbReference>
<protein>
    <submittedName>
        <fullName evidence="3">Uncharacterized protein</fullName>
    </submittedName>
</protein>
<dbReference type="AlphaFoldDB" id="A0A0W0GER5"/>
<proteinExistence type="predicted"/>
<keyword evidence="2" id="KW-0812">Transmembrane</keyword>
<evidence type="ECO:0000313" key="4">
    <source>
        <dbReference type="Proteomes" id="UP000054988"/>
    </source>
</evidence>
<keyword evidence="2" id="KW-0472">Membrane</keyword>
<evidence type="ECO:0000256" key="2">
    <source>
        <dbReference type="SAM" id="Phobius"/>
    </source>
</evidence>
<feature type="compositionally biased region" description="Polar residues" evidence="1">
    <location>
        <begin position="154"/>
        <end position="169"/>
    </location>
</feature>
<dbReference type="Proteomes" id="UP000054988">
    <property type="component" value="Unassembled WGS sequence"/>
</dbReference>
<accession>A0A0W0GER5</accession>
<sequence>MSILRSTQNSLNPPPDDTGSYLVYGISALSLLFAAALWPYIRSHYPCFTTSELTAKQKKINQVYDMALVTVSLVHFGDKLQEKAIRLTALKNRASRIRSRDLQMDKTSKSLWKIYLGFHPSIVLDIVAWYKDAEDLERDIQLLIESDTQRQSEAETATPTDAANHSNSPPHIVPVSSPGDTPPRRRHEGSSFVLRHRHRRPPSTMTASWTAAN</sequence>
<feature type="transmembrane region" description="Helical" evidence="2">
    <location>
        <begin position="21"/>
        <end position="41"/>
    </location>
</feature>
<gene>
    <name evidence="3" type="ORF">WG66_384</name>
</gene>
<evidence type="ECO:0000256" key="1">
    <source>
        <dbReference type="SAM" id="MobiDB-lite"/>
    </source>
</evidence>
<comment type="caution">
    <text evidence="3">The sequence shown here is derived from an EMBL/GenBank/DDBJ whole genome shotgun (WGS) entry which is preliminary data.</text>
</comment>
<name>A0A0W0GER5_MONRR</name>
<feature type="region of interest" description="Disordered" evidence="1">
    <location>
        <begin position="147"/>
        <end position="213"/>
    </location>
</feature>
<feature type="compositionally biased region" description="Polar residues" evidence="1">
    <location>
        <begin position="203"/>
        <end position="213"/>
    </location>
</feature>
<reference evidence="3 4" key="1">
    <citation type="submission" date="2015-12" db="EMBL/GenBank/DDBJ databases">
        <title>Draft genome sequence of Moniliophthora roreri, the causal agent of frosty pod rot of cacao.</title>
        <authorList>
            <person name="Aime M.C."/>
            <person name="Diaz-Valderrama J.R."/>
            <person name="Kijpornyongpan T."/>
            <person name="Phillips-Mora W."/>
        </authorList>
    </citation>
    <scope>NUCLEOTIDE SEQUENCE [LARGE SCALE GENOMIC DNA]</scope>
    <source>
        <strain evidence="3 4">MCA 2952</strain>
    </source>
</reference>
<organism evidence="3 4">
    <name type="scientific">Moniliophthora roreri</name>
    <name type="common">Frosty pod rot fungus</name>
    <name type="synonym">Monilia roreri</name>
    <dbReference type="NCBI Taxonomy" id="221103"/>
    <lineage>
        <taxon>Eukaryota</taxon>
        <taxon>Fungi</taxon>
        <taxon>Dikarya</taxon>
        <taxon>Basidiomycota</taxon>
        <taxon>Agaricomycotina</taxon>
        <taxon>Agaricomycetes</taxon>
        <taxon>Agaricomycetidae</taxon>
        <taxon>Agaricales</taxon>
        <taxon>Marasmiineae</taxon>
        <taxon>Marasmiaceae</taxon>
        <taxon>Moniliophthora</taxon>
    </lineage>
</organism>